<reference evidence="2 3" key="1">
    <citation type="submission" date="2018-03" db="EMBL/GenBank/DDBJ databases">
        <authorList>
            <person name="Guldener U."/>
        </authorList>
    </citation>
    <scope>NUCLEOTIDE SEQUENCE [LARGE SCALE GENOMIC DNA]</scope>
    <source>
        <strain evidence="2 3">DAOM196992</strain>
    </source>
</reference>
<name>A0A5C3EZJ3_9BASI</name>
<feature type="compositionally biased region" description="Basic and acidic residues" evidence="1">
    <location>
        <begin position="191"/>
        <end position="204"/>
    </location>
</feature>
<gene>
    <name evidence="2" type="ORF">PSFLO_02308</name>
</gene>
<feature type="region of interest" description="Disordered" evidence="1">
    <location>
        <begin position="1"/>
        <end position="32"/>
    </location>
</feature>
<evidence type="ECO:0000313" key="3">
    <source>
        <dbReference type="Proteomes" id="UP000323386"/>
    </source>
</evidence>
<proteinExistence type="predicted"/>
<dbReference type="AlphaFoldDB" id="A0A5C3EZJ3"/>
<evidence type="ECO:0000256" key="1">
    <source>
        <dbReference type="SAM" id="MobiDB-lite"/>
    </source>
</evidence>
<feature type="compositionally biased region" description="Polar residues" evidence="1">
    <location>
        <begin position="1"/>
        <end position="24"/>
    </location>
</feature>
<keyword evidence="3" id="KW-1185">Reference proteome</keyword>
<organism evidence="2 3">
    <name type="scientific">Pseudozyma flocculosa</name>
    <dbReference type="NCBI Taxonomy" id="84751"/>
    <lineage>
        <taxon>Eukaryota</taxon>
        <taxon>Fungi</taxon>
        <taxon>Dikarya</taxon>
        <taxon>Basidiomycota</taxon>
        <taxon>Ustilaginomycotina</taxon>
        <taxon>Ustilaginomycetes</taxon>
        <taxon>Ustilaginales</taxon>
        <taxon>Ustilaginaceae</taxon>
        <taxon>Pseudozyma</taxon>
    </lineage>
</organism>
<dbReference type="Proteomes" id="UP000323386">
    <property type="component" value="Unassembled WGS sequence"/>
</dbReference>
<accession>A0A5C3EZJ3</accession>
<evidence type="ECO:0000313" key="2">
    <source>
        <dbReference type="EMBL" id="SPO36837.1"/>
    </source>
</evidence>
<protein>
    <submittedName>
        <fullName evidence="2">Uncharacterized protein</fullName>
    </submittedName>
</protein>
<feature type="region of interest" description="Disordered" evidence="1">
    <location>
        <begin position="134"/>
        <end position="241"/>
    </location>
</feature>
<dbReference type="EMBL" id="OOIP01000005">
    <property type="protein sequence ID" value="SPO36837.1"/>
    <property type="molecule type" value="Genomic_DNA"/>
</dbReference>
<sequence>MALHQVTGSTKQESAASASQPRQATETRGEGGRARWRLLLGSACPVQGCDDRPSLGWEGFAGGAEPHAPRLLSGRPAARYFLWLSCALAPSSSVPGLRFRPLMPTTPCAARGLAPHQERACSMLSSTHGMAEETVISASPVPGRRPSRQERDGGREGGSCASGQEAPLATKNPAPLTYLPCPRSDSDSDDVDRAGNDNRKDCRWIRRAVAAPRSSGEGHAVTERSPGSPSRRQAPVAKTAE</sequence>